<accession>A0A5B9QVF0</accession>
<feature type="transmembrane region" description="Helical" evidence="1">
    <location>
        <begin position="6"/>
        <end position="23"/>
    </location>
</feature>
<gene>
    <name evidence="2" type="ORF">UC8_30840</name>
</gene>
<protein>
    <submittedName>
        <fullName evidence="2">Uncharacterized protein</fullName>
    </submittedName>
</protein>
<dbReference type="Proteomes" id="UP000325286">
    <property type="component" value="Chromosome"/>
</dbReference>
<evidence type="ECO:0000313" key="3">
    <source>
        <dbReference type="Proteomes" id="UP000325286"/>
    </source>
</evidence>
<name>A0A5B9QVF0_9BACT</name>
<keyword evidence="1" id="KW-1133">Transmembrane helix</keyword>
<feature type="transmembrane region" description="Helical" evidence="1">
    <location>
        <begin position="65"/>
        <end position="92"/>
    </location>
</feature>
<evidence type="ECO:0000313" key="2">
    <source>
        <dbReference type="EMBL" id="QEG41066.1"/>
    </source>
</evidence>
<organism evidence="2 3">
    <name type="scientific">Roseimaritima ulvae</name>
    <dbReference type="NCBI Taxonomy" id="980254"/>
    <lineage>
        <taxon>Bacteria</taxon>
        <taxon>Pseudomonadati</taxon>
        <taxon>Planctomycetota</taxon>
        <taxon>Planctomycetia</taxon>
        <taxon>Pirellulales</taxon>
        <taxon>Pirellulaceae</taxon>
        <taxon>Roseimaritima</taxon>
    </lineage>
</organism>
<sequence>MLYALPSLLSLLFYAAVLIVLAVRPSDGSRAKLFAILGTLLLLINAMGGWALQVLISQFVGPEQIALAFGVFAILHSLLYFAGLSLVFVAVFTGRRPAASNAIVDTPGGHISSAASDNPYVPPAN</sequence>
<dbReference type="RefSeq" id="WP_068133844.1">
    <property type="nucleotide sequence ID" value="NZ_CP042914.1"/>
</dbReference>
<keyword evidence="1" id="KW-0472">Membrane</keyword>
<evidence type="ECO:0000256" key="1">
    <source>
        <dbReference type="SAM" id="Phobius"/>
    </source>
</evidence>
<feature type="transmembrane region" description="Helical" evidence="1">
    <location>
        <begin position="35"/>
        <end position="59"/>
    </location>
</feature>
<dbReference type="KEGG" id="rul:UC8_30840"/>
<proteinExistence type="predicted"/>
<dbReference type="EMBL" id="CP042914">
    <property type="protein sequence ID" value="QEG41066.1"/>
    <property type="molecule type" value="Genomic_DNA"/>
</dbReference>
<dbReference type="AlphaFoldDB" id="A0A5B9QVF0"/>
<keyword evidence="1" id="KW-0812">Transmembrane</keyword>
<reference evidence="2 3" key="1">
    <citation type="submission" date="2019-08" db="EMBL/GenBank/DDBJ databases">
        <title>Deep-cultivation of Planctomycetes and their phenomic and genomic characterization uncovers novel biology.</title>
        <authorList>
            <person name="Wiegand S."/>
            <person name="Jogler M."/>
            <person name="Boedeker C."/>
            <person name="Pinto D."/>
            <person name="Vollmers J."/>
            <person name="Rivas-Marin E."/>
            <person name="Kohn T."/>
            <person name="Peeters S.H."/>
            <person name="Heuer A."/>
            <person name="Rast P."/>
            <person name="Oberbeckmann S."/>
            <person name="Bunk B."/>
            <person name="Jeske O."/>
            <person name="Meyerdierks A."/>
            <person name="Storesund J.E."/>
            <person name="Kallscheuer N."/>
            <person name="Luecker S."/>
            <person name="Lage O.M."/>
            <person name="Pohl T."/>
            <person name="Merkel B.J."/>
            <person name="Hornburger P."/>
            <person name="Mueller R.-W."/>
            <person name="Bruemmer F."/>
            <person name="Labrenz M."/>
            <person name="Spormann A.M."/>
            <person name="Op den Camp H."/>
            <person name="Overmann J."/>
            <person name="Amann R."/>
            <person name="Jetten M.S.M."/>
            <person name="Mascher T."/>
            <person name="Medema M.H."/>
            <person name="Devos D.P."/>
            <person name="Kaster A.-K."/>
            <person name="Ovreas L."/>
            <person name="Rohde M."/>
            <person name="Galperin M.Y."/>
            <person name="Jogler C."/>
        </authorList>
    </citation>
    <scope>NUCLEOTIDE SEQUENCE [LARGE SCALE GENOMIC DNA]</scope>
    <source>
        <strain evidence="2 3">UC8</strain>
    </source>
</reference>
<keyword evidence="3" id="KW-1185">Reference proteome</keyword>